<dbReference type="InterPro" id="IPR012885">
    <property type="entry name" value="F-box_Sdz-33"/>
</dbReference>
<dbReference type="AlphaFoldDB" id="A0A2P4VNN0"/>
<dbReference type="RefSeq" id="XP_003101993.2">
    <property type="nucleotide sequence ID" value="XM_003101945.2"/>
</dbReference>
<accession>A0A2P4VNN0</accession>
<dbReference type="Pfam" id="PF07735">
    <property type="entry name" value="FBA_2"/>
    <property type="match status" value="1"/>
</dbReference>
<sequence>MAEQLKIKNVVLNEDAKLKDVPSGVEAATLCDQSAAPEYTKNSINCKKMTWILEDTPRIELDFGEDHKKFKFQVASSDFDLFRTAKDFKFERTETDTIFTIKKTERNPSSRMSILEEYTRKYLNLLQVEKFEVRFNELLKYDFFECFIWKITRKFSSIYYSSHHDVTFTPGQLRFLLEDLTAENFRLPRIKYTDVIKAGEKNVEPIKHENMNIHAEFLPFDYFLKMESKIALIHTDNTKMSNLNGFIKTWIKGQQLKNLQSFSMRFWKLKENLTVDEVFQGIVPIEPVSELNVTDLMNPERHAAKNSEIVVSRITDGMTATATLRKNMFTFVVNSEDDNAFE</sequence>
<dbReference type="CTD" id="9813799"/>
<dbReference type="GeneID" id="9813799"/>
<evidence type="ECO:0000313" key="2">
    <source>
        <dbReference type="EMBL" id="KAF1749553.1"/>
    </source>
</evidence>
<evidence type="ECO:0000313" key="3">
    <source>
        <dbReference type="Proteomes" id="UP000483820"/>
    </source>
</evidence>
<organism evidence="2 3">
    <name type="scientific">Caenorhabditis remanei</name>
    <name type="common">Caenorhabditis vulgaris</name>
    <dbReference type="NCBI Taxonomy" id="31234"/>
    <lineage>
        <taxon>Eukaryota</taxon>
        <taxon>Metazoa</taxon>
        <taxon>Ecdysozoa</taxon>
        <taxon>Nematoda</taxon>
        <taxon>Chromadorea</taxon>
        <taxon>Rhabditida</taxon>
        <taxon>Rhabditina</taxon>
        <taxon>Rhabditomorpha</taxon>
        <taxon>Rhabditoidea</taxon>
        <taxon>Rhabditidae</taxon>
        <taxon>Peloderinae</taxon>
        <taxon>Caenorhabditis</taxon>
    </lineage>
</organism>
<dbReference type="KEGG" id="crq:GCK72_026021"/>
<dbReference type="PANTHER" id="PTHR21503:SF8">
    <property type="entry name" value="F-BOX ASSOCIATED DOMAIN-CONTAINING PROTEIN-RELATED"/>
    <property type="match status" value="1"/>
</dbReference>
<proteinExistence type="predicted"/>
<reference evidence="2 3" key="1">
    <citation type="submission" date="2019-12" db="EMBL/GenBank/DDBJ databases">
        <title>Chromosome-level assembly of the Caenorhabditis remanei genome.</title>
        <authorList>
            <person name="Teterina A.A."/>
            <person name="Willis J.H."/>
            <person name="Phillips P.C."/>
        </authorList>
    </citation>
    <scope>NUCLEOTIDE SEQUENCE [LARGE SCALE GENOMIC DNA]</scope>
    <source>
        <strain evidence="2 3">PX506</strain>
        <tissue evidence="2">Whole organism</tissue>
    </source>
</reference>
<gene>
    <name evidence="2" type="ORF">GCK72_026021</name>
</gene>
<protein>
    <recommendedName>
        <fullName evidence="1">Sdz-33 F-box domain-containing protein</fullName>
    </recommendedName>
</protein>
<evidence type="ECO:0000259" key="1">
    <source>
        <dbReference type="Pfam" id="PF07735"/>
    </source>
</evidence>
<feature type="domain" description="Sdz-33 F-box" evidence="1">
    <location>
        <begin position="209"/>
        <end position="264"/>
    </location>
</feature>
<dbReference type="PANTHER" id="PTHR21503">
    <property type="entry name" value="F-BOX-CONTAINING HYPOTHETICAL PROTEIN C.ELEGANS"/>
    <property type="match status" value="1"/>
</dbReference>
<dbReference type="EMBL" id="WUAV01000006">
    <property type="protein sequence ID" value="KAF1749553.1"/>
    <property type="molecule type" value="Genomic_DNA"/>
</dbReference>
<name>A0A2P4VNN0_CAERE</name>
<dbReference type="Proteomes" id="UP000483820">
    <property type="component" value="Chromosome X"/>
</dbReference>
<comment type="caution">
    <text evidence="2">The sequence shown here is derived from an EMBL/GenBank/DDBJ whole genome shotgun (WGS) entry which is preliminary data.</text>
</comment>